<dbReference type="InterPro" id="IPR020806">
    <property type="entry name" value="PKS_PP-bd"/>
</dbReference>
<dbReference type="InterPro" id="IPR042099">
    <property type="entry name" value="ANL_N_sf"/>
</dbReference>
<feature type="domain" description="Carrier" evidence="4">
    <location>
        <begin position="514"/>
        <end position="588"/>
    </location>
</feature>
<evidence type="ECO:0000313" key="6">
    <source>
        <dbReference type="Proteomes" id="UP000573327"/>
    </source>
</evidence>
<dbReference type="InterPro" id="IPR009081">
    <property type="entry name" value="PP-bd_ACP"/>
</dbReference>
<dbReference type="GO" id="GO:0031177">
    <property type="term" value="F:phosphopantetheine binding"/>
    <property type="evidence" value="ECO:0007669"/>
    <property type="project" value="InterPro"/>
</dbReference>
<dbReference type="InterPro" id="IPR010071">
    <property type="entry name" value="AA_adenyl_dom"/>
</dbReference>
<dbReference type="PANTHER" id="PTHR45527">
    <property type="entry name" value="NONRIBOSOMAL PEPTIDE SYNTHETASE"/>
    <property type="match status" value="1"/>
</dbReference>
<keyword evidence="2" id="KW-0596">Phosphopantetheine</keyword>
<dbReference type="InterPro" id="IPR006162">
    <property type="entry name" value="Ppantetheine_attach_site"/>
</dbReference>
<dbReference type="InterPro" id="IPR036736">
    <property type="entry name" value="ACP-like_sf"/>
</dbReference>
<evidence type="ECO:0000313" key="5">
    <source>
        <dbReference type="EMBL" id="MBB4947504.1"/>
    </source>
</evidence>
<dbReference type="Pfam" id="PF13193">
    <property type="entry name" value="AMP-binding_C"/>
    <property type="match status" value="2"/>
</dbReference>
<evidence type="ECO:0000256" key="3">
    <source>
        <dbReference type="ARBA" id="ARBA00022553"/>
    </source>
</evidence>
<reference evidence="5 6" key="1">
    <citation type="submission" date="2020-08" db="EMBL/GenBank/DDBJ databases">
        <title>Sequencing the genomes of 1000 actinobacteria strains.</title>
        <authorList>
            <person name="Klenk H.-P."/>
        </authorList>
    </citation>
    <scope>NUCLEOTIDE SEQUENCE [LARGE SCALE GENOMIC DNA]</scope>
    <source>
        <strain evidence="5 6">DSM 44786</strain>
    </source>
</reference>
<name>A0A7W7WIG2_9ACTN</name>
<dbReference type="SMART" id="SM00823">
    <property type="entry name" value="PKS_PP"/>
    <property type="match status" value="2"/>
</dbReference>
<dbReference type="FunFam" id="3.40.50.980:FF:000001">
    <property type="entry name" value="Non-ribosomal peptide synthetase"/>
    <property type="match status" value="1"/>
</dbReference>
<dbReference type="CDD" id="cd05930">
    <property type="entry name" value="A_NRPS"/>
    <property type="match status" value="1"/>
</dbReference>
<dbReference type="FunFam" id="3.40.50.12780:FF:000012">
    <property type="entry name" value="Non-ribosomal peptide synthetase"/>
    <property type="match status" value="1"/>
</dbReference>
<dbReference type="GO" id="GO:0008610">
    <property type="term" value="P:lipid biosynthetic process"/>
    <property type="evidence" value="ECO:0007669"/>
    <property type="project" value="UniProtKB-ARBA"/>
</dbReference>
<dbReference type="SUPFAM" id="SSF47336">
    <property type="entry name" value="ACP-like"/>
    <property type="match status" value="2"/>
</dbReference>
<dbReference type="InterPro" id="IPR020845">
    <property type="entry name" value="AMP-binding_CS"/>
</dbReference>
<dbReference type="GO" id="GO:0043041">
    <property type="term" value="P:amino acid activation for nonribosomal peptide biosynthetic process"/>
    <property type="evidence" value="ECO:0007669"/>
    <property type="project" value="TreeGrafter"/>
</dbReference>
<dbReference type="PROSITE" id="PS00455">
    <property type="entry name" value="AMP_BINDING"/>
    <property type="match status" value="2"/>
</dbReference>
<dbReference type="PROSITE" id="PS50075">
    <property type="entry name" value="CARRIER"/>
    <property type="match status" value="2"/>
</dbReference>
<dbReference type="Pfam" id="PF00501">
    <property type="entry name" value="AMP-binding"/>
    <property type="match status" value="2"/>
</dbReference>
<dbReference type="InterPro" id="IPR000873">
    <property type="entry name" value="AMP-dep_synth/lig_dom"/>
</dbReference>
<comment type="caution">
    <text evidence="5">The sequence shown here is derived from an EMBL/GenBank/DDBJ whole genome shotgun (WGS) entry which is preliminary data.</text>
</comment>
<dbReference type="Pfam" id="PF00550">
    <property type="entry name" value="PP-binding"/>
    <property type="match status" value="2"/>
</dbReference>
<dbReference type="RefSeq" id="WP_184915563.1">
    <property type="nucleotide sequence ID" value="NZ_JACHJR010000001.1"/>
</dbReference>
<dbReference type="Proteomes" id="UP000573327">
    <property type="component" value="Unassembled WGS sequence"/>
</dbReference>
<dbReference type="EMBL" id="JACHJR010000001">
    <property type="protein sequence ID" value="MBB4947504.1"/>
    <property type="molecule type" value="Genomic_DNA"/>
</dbReference>
<dbReference type="PROSITE" id="PS00012">
    <property type="entry name" value="PHOSPHOPANTETHEINE"/>
    <property type="match status" value="2"/>
</dbReference>
<dbReference type="PANTHER" id="PTHR45527:SF14">
    <property type="entry name" value="PLIPASTATIN SYNTHASE SUBUNIT B"/>
    <property type="match status" value="1"/>
</dbReference>
<dbReference type="NCBIfam" id="TIGR01733">
    <property type="entry name" value="AA-adenyl-dom"/>
    <property type="match status" value="2"/>
</dbReference>
<dbReference type="InterPro" id="IPR045851">
    <property type="entry name" value="AMP-bd_C_sf"/>
</dbReference>
<dbReference type="GO" id="GO:0017000">
    <property type="term" value="P:antibiotic biosynthetic process"/>
    <property type="evidence" value="ECO:0007669"/>
    <property type="project" value="UniProtKB-ARBA"/>
</dbReference>
<keyword evidence="6" id="KW-1185">Reference proteome</keyword>
<proteinExistence type="predicted"/>
<keyword evidence="3" id="KW-0597">Phosphoprotein</keyword>
<feature type="domain" description="Carrier" evidence="4">
    <location>
        <begin position="1537"/>
        <end position="1611"/>
    </location>
</feature>
<dbReference type="SUPFAM" id="SSF52777">
    <property type="entry name" value="CoA-dependent acyltransferases"/>
    <property type="match status" value="2"/>
</dbReference>
<sequence>MNSGHRQATLSEEFERVAQAHPRRLAVVDAEHSLSYEELDRRADRAAFELRASGVPAGGLVGLSAGRSVDLIVGILAILKAGAAYVPLDPALPADRRRYIVEDSGLGAVLTDRQDHAPDTGRVPVVSLTGIDPAGPVLPRDDRDADGLAYVIYTSGSTGAPKGVMVEHRQVLALFDGADQEFRFGPDDTWTLFHSYAFDFSVWEIFGALLHGGCLVVVPQEATRSPEAMWKLIQREGVTVLSQTPSYFARLLQADQGFGDGLRYVVFGGEALEFARLGTWYERYGNTGPLLVNMYGITETTVHVTYRPLGPEDVTGVRSVIGRPLPHLTVQLLDTELRPVAAGEAGEICVGGAGLARGYLGREELTAERFVADPRQPGARLYRSGDLGRLLDTGELEYLGRSDQQVKVRGYRIEPGEVQHCLAQHPAVADVVVTTRDLDGSDAQLVAYLVARPGAVLPPAAELREHAGRTLPGYMIPSWFVPIDRIPVNHNGKLDRAALPDPGTVRAPGSAPDVRAAGPAGVLLAIWQDVLDVAGITVDDHFYAVGGDSIRAIRVVAAARAQQLAISVDDLLGNPTVAELAAALDTRDDIPADPRTEVRELLTAADRAALPTGVTDAYPVTSLQMGMLFHTDGPGSTAYHSVSTATVNLALDADRLRACLGRLTTRHEALRTSFDLANFSVPLQLVTESVEPSLTVDDLTGLPSGARADAVRAVLEQERAQPLDWRSAPMIRFRVAVLGPEQFLFVWSEHHSVLDGWSSNSLFAELIADYTGAATTEGTELPPLRDYVAAEQLALASGDSRSFWSDYLRGAPATAADGPAAEQAHEAVLDLPADTYQLLQEAARSTGRTPKALLTAVVAAAIGVHRGRSEVVVGHVSHGRLDRPGGERALGLFLNILPLRIDLTGSWQDLAASASAAERVTNPHRRYPLAAIQRAAGADFRLDNLFNFTDFHQLEPLVRQGLISQDGVGNSTWTNLPLVVEAERRAADGRLTVTVQFQAAEWTADARAAFLSTLGTLLRHAVEEPAAVAVAPVCLEAESGTGPTAVDDIVAQAATRPDRIAVADGRTALGYGELVRRTRALALLLRSHGVGPGSVVGMCLPRTVDLLVASLAVYWTGAALVPLEPDYPLERRRFTLDDAGADLLLTEDTTADPAAARPTLSLGGLDWASLPDDPDFGPLCTPDDLAYVLYTSGSTGTPKGVEVAHRNLRAIMRAVNRTIGLTERDVVLGWSSVAFDMVFTEHVAALMAGARVELLTDGEVREPARVRDRCRATGVTLIEATPSKVQTLLDAGWPGADTVLCGGEALAPQLAQELLRTGAAVWNGYGPTETTVYATLYRLAEGHQGPVPIGPPLAEVPIRIVDALGTEVAEGTPGELWIGGPGVARRYLGLPELTAERFVGEGRDRYYRSGDLVRRNAAGDLEFHGRIDQQVKINGVRIELSEIEHVLAEHPAVGTVAVLLEERAGGPGLTAYVAVGTVPVDSAELRGFLADRLPAAMVPSRWLFAAALPLTTGGKIDRRRLGDRPVTAAAVPVTSARLSGPDQELVAEVWQAVLGVLPVRPDDRFFDLGGDSLTAMRAVGQFARRGVVVRAGELMEHTTVAAQAALAARGRINEEVPA</sequence>
<evidence type="ECO:0000256" key="2">
    <source>
        <dbReference type="ARBA" id="ARBA00022450"/>
    </source>
</evidence>
<evidence type="ECO:0000256" key="1">
    <source>
        <dbReference type="ARBA" id="ARBA00001957"/>
    </source>
</evidence>
<evidence type="ECO:0000259" key="4">
    <source>
        <dbReference type="PROSITE" id="PS50075"/>
    </source>
</evidence>
<organism evidence="5 6">
    <name type="scientific">Kitasatospora gansuensis</name>
    <dbReference type="NCBI Taxonomy" id="258050"/>
    <lineage>
        <taxon>Bacteria</taxon>
        <taxon>Bacillati</taxon>
        <taxon>Actinomycetota</taxon>
        <taxon>Actinomycetes</taxon>
        <taxon>Kitasatosporales</taxon>
        <taxon>Streptomycetaceae</taxon>
        <taxon>Kitasatospora</taxon>
    </lineage>
</organism>
<dbReference type="GO" id="GO:0003824">
    <property type="term" value="F:catalytic activity"/>
    <property type="evidence" value="ECO:0007669"/>
    <property type="project" value="InterPro"/>
</dbReference>
<dbReference type="Gene3D" id="3.30.559.30">
    <property type="entry name" value="Nonribosomal peptide synthetase, condensation domain"/>
    <property type="match status" value="1"/>
</dbReference>
<gene>
    <name evidence="5" type="ORF">F4556_003039</name>
</gene>
<dbReference type="FunFam" id="3.30.300.30:FF:000015">
    <property type="entry name" value="Nonribosomal peptide synthase SidD"/>
    <property type="match status" value="1"/>
</dbReference>
<accession>A0A7W7WIG2</accession>
<dbReference type="Gene3D" id="1.10.1200.10">
    <property type="entry name" value="ACP-like"/>
    <property type="match status" value="2"/>
</dbReference>
<dbReference type="SUPFAM" id="SSF56801">
    <property type="entry name" value="Acetyl-CoA synthetase-like"/>
    <property type="match status" value="2"/>
</dbReference>
<dbReference type="InterPro" id="IPR023213">
    <property type="entry name" value="CAT-like_dom_sf"/>
</dbReference>
<dbReference type="CDD" id="cd17643">
    <property type="entry name" value="A_NRPS_Cytc1-like"/>
    <property type="match status" value="1"/>
</dbReference>
<dbReference type="InterPro" id="IPR001242">
    <property type="entry name" value="Condensation_dom"/>
</dbReference>
<dbReference type="Pfam" id="PF00668">
    <property type="entry name" value="Condensation"/>
    <property type="match status" value="1"/>
</dbReference>
<dbReference type="Gene3D" id="3.30.300.30">
    <property type="match status" value="2"/>
</dbReference>
<dbReference type="GO" id="GO:0005829">
    <property type="term" value="C:cytosol"/>
    <property type="evidence" value="ECO:0007669"/>
    <property type="project" value="TreeGrafter"/>
</dbReference>
<dbReference type="FunFam" id="3.40.50.980:FF:000002">
    <property type="entry name" value="Enterobactin synthetase component F"/>
    <property type="match status" value="1"/>
</dbReference>
<dbReference type="Gene3D" id="3.40.50.12780">
    <property type="entry name" value="N-terminal domain of ligase-like"/>
    <property type="match status" value="2"/>
</dbReference>
<dbReference type="InterPro" id="IPR025110">
    <property type="entry name" value="AMP-bd_C"/>
</dbReference>
<comment type="cofactor">
    <cofactor evidence="1">
        <name>pantetheine 4'-phosphate</name>
        <dbReference type="ChEBI" id="CHEBI:47942"/>
    </cofactor>
</comment>
<protein>
    <submittedName>
        <fullName evidence="5">Amino acid adenylation domain-containing protein</fullName>
    </submittedName>
</protein>
<dbReference type="Gene3D" id="3.30.559.10">
    <property type="entry name" value="Chloramphenicol acetyltransferase-like domain"/>
    <property type="match status" value="1"/>
</dbReference>
<dbReference type="GO" id="GO:0044550">
    <property type="term" value="P:secondary metabolite biosynthetic process"/>
    <property type="evidence" value="ECO:0007669"/>
    <property type="project" value="TreeGrafter"/>
</dbReference>